<evidence type="ECO:0000313" key="2">
    <source>
        <dbReference type="EMBL" id="TNH31835.1"/>
    </source>
</evidence>
<name>A0A5C4R0K1_9ACTN</name>
<dbReference type="Proteomes" id="UP000306145">
    <property type="component" value="Unassembled WGS sequence"/>
</dbReference>
<sequence length="193" mass="19965">QPVSAETAANLASHYKIKQGRYQATSSYGGPKIDEETLTVTSATLSADGKKVTLAVNGRKAGHVVYLRSPRPFTLTTGQSLWSTEAWYTLNAIPGVTPPPTGGTNLALNKPATADSSCSATEGPAKAVNGSVAGGNGDKWCSKGTSKYLQVDLGASHAVNRVVVKHAGAGGENTAWNTRDFTVASSPDGTTWT</sequence>
<accession>A0A5C4R0K1</accession>
<dbReference type="Gene3D" id="2.60.120.260">
    <property type="entry name" value="Galactose-binding domain-like"/>
    <property type="match status" value="1"/>
</dbReference>
<comment type="caution">
    <text evidence="2">The sequence shown here is derived from an EMBL/GenBank/DDBJ whole genome shotgun (WGS) entry which is preliminary data.</text>
</comment>
<dbReference type="PROSITE" id="PS50022">
    <property type="entry name" value="FA58C_3"/>
    <property type="match status" value="1"/>
</dbReference>
<feature type="domain" description="F5/8 type C" evidence="1">
    <location>
        <begin position="96"/>
        <end position="193"/>
    </location>
</feature>
<evidence type="ECO:0000313" key="3">
    <source>
        <dbReference type="Proteomes" id="UP000306145"/>
    </source>
</evidence>
<dbReference type="Pfam" id="PF00754">
    <property type="entry name" value="F5_F8_type_C"/>
    <property type="match status" value="1"/>
</dbReference>
<feature type="non-terminal residue" evidence="2">
    <location>
        <position position="1"/>
    </location>
</feature>
<feature type="non-terminal residue" evidence="2">
    <location>
        <position position="193"/>
    </location>
</feature>
<dbReference type="SUPFAM" id="SSF49785">
    <property type="entry name" value="Galactose-binding domain-like"/>
    <property type="match status" value="1"/>
</dbReference>
<dbReference type="OrthoDB" id="176168at2"/>
<dbReference type="AlphaFoldDB" id="A0A5C4R0K1"/>
<reference evidence="2 3" key="1">
    <citation type="submission" date="2019-06" db="EMBL/GenBank/DDBJ databases">
        <title>Micromonospora ordensis sp. nov., isolated from deep marine sediment.</title>
        <authorList>
            <person name="Veyisoglu A."/>
            <person name="Carro L."/>
            <person name="Klenk H.-P."/>
            <person name="Sahin N."/>
        </authorList>
    </citation>
    <scope>NUCLEOTIDE SEQUENCE [LARGE SCALE GENOMIC DNA]</scope>
    <source>
        <strain evidence="2 3">S2509</strain>
    </source>
</reference>
<protein>
    <submittedName>
        <fullName evidence="2">Discoidin domain-containing protein</fullName>
    </submittedName>
</protein>
<gene>
    <name evidence="2" type="ORF">FHG89_00175</name>
</gene>
<dbReference type="EMBL" id="VDFY01000025">
    <property type="protein sequence ID" value="TNH31835.1"/>
    <property type="molecule type" value="Genomic_DNA"/>
</dbReference>
<dbReference type="InterPro" id="IPR008979">
    <property type="entry name" value="Galactose-bd-like_sf"/>
</dbReference>
<dbReference type="InterPro" id="IPR000421">
    <property type="entry name" value="FA58C"/>
</dbReference>
<keyword evidence="3" id="KW-1185">Reference proteome</keyword>
<proteinExistence type="predicted"/>
<evidence type="ECO:0000259" key="1">
    <source>
        <dbReference type="PROSITE" id="PS50022"/>
    </source>
</evidence>
<dbReference type="RefSeq" id="WP_139581822.1">
    <property type="nucleotide sequence ID" value="NZ_VDFY01000025.1"/>
</dbReference>
<organism evidence="2 3">
    <name type="scientific">Micromonospora orduensis</name>
    <dbReference type="NCBI Taxonomy" id="1420891"/>
    <lineage>
        <taxon>Bacteria</taxon>
        <taxon>Bacillati</taxon>
        <taxon>Actinomycetota</taxon>
        <taxon>Actinomycetes</taxon>
        <taxon>Micromonosporales</taxon>
        <taxon>Micromonosporaceae</taxon>
        <taxon>Micromonospora</taxon>
    </lineage>
</organism>